<reference evidence="3" key="2">
    <citation type="submission" date="2020-12" db="EMBL/GenBank/DDBJ databases">
        <title>New Spironucleus salmonicida genome in near-complete chromosomes.</title>
        <authorList>
            <person name="Xu F."/>
            <person name="Kurt Z."/>
            <person name="Jimenez-Gonzalez A."/>
            <person name="Astvaldsson A."/>
            <person name="Andersson J.O."/>
            <person name="Svard S.G."/>
        </authorList>
    </citation>
    <scope>NUCLEOTIDE SEQUENCE</scope>
    <source>
        <strain evidence="3">ATCC 50377</strain>
    </source>
</reference>
<dbReference type="AlphaFoldDB" id="V6M605"/>
<dbReference type="EMBL" id="KI545975">
    <property type="protein sequence ID" value="EST48794.1"/>
    <property type="molecule type" value="Genomic_DNA"/>
</dbReference>
<proteinExistence type="predicted"/>
<keyword evidence="1" id="KW-0175">Coiled coil</keyword>
<protein>
    <submittedName>
        <fullName evidence="2">Uncharacterized protein</fullName>
    </submittedName>
</protein>
<gene>
    <name evidence="2" type="ORF">SS50377_10885</name>
    <name evidence="3" type="ORF">SS50377_27893</name>
</gene>
<name>V6M605_9EUKA</name>
<accession>V6M605</accession>
<feature type="coiled-coil region" evidence="1">
    <location>
        <begin position="13"/>
        <end position="89"/>
    </location>
</feature>
<dbReference type="VEuPathDB" id="GiardiaDB:SS50377_27893"/>
<sequence length="437" mass="51651">MQRADLLGMIRSLEQQLSEQAGINHQYNNLQQQYENLTAESQYKIDENNTLKSKLKEAETLINTTTETIETQLDKIKRLMAENQRLRKSSDSVLSHAVVQMNEKIQQLPDSSNDILQQKFNILSQQYNNSINKFNSQTDLITKNQLQIIEYETTLQQQKSKLFVAEMKVSEQQKLISELSNQLQNQTAINIPEPSESSSEQNFTYQPSEELMRKVSLLEDRNKKNEKELQELKISENESKIHILGLKQNLEDRDQHVKGMENQFQNEMLKIEQNDKLNTQKLNFEREKMESELSQCKEKCKVFEGENQQFKLEIQTIQFTQNQKYFKFMNDQQKEVESFIQEKDNYKNIINEMQQKIVLEQNEKEVLRQQNEKYKKKCQKQSKMVKQVQIAANGIQMLDMERKQLFESGISCVRSDEASDRLKKYEDTLEETKLKKK</sequence>
<dbReference type="EMBL" id="AUWU02000008">
    <property type="protein sequence ID" value="KAH0569921.1"/>
    <property type="molecule type" value="Genomic_DNA"/>
</dbReference>
<feature type="coiled-coil region" evidence="1">
    <location>
        <begin position="208"/>
        <end position="238"/>
    </location>
</feature>
<evidence type="ECO:0000313" key="2">
    <source>
        <dbReference type="EMBL" id="EST48794.1"/>
    </source>
</evidence>
<feature type="coiled-coil region" evidence="1">
    <location>
        <begin position="279"/>
        <end position="384"/>
    </location>
</feature>
<reference evidence="2 3" key="1">
    <citation type="journal article" date="2014" name="PLoS Genet.">
        <title>The Genome of Spironucleus salmonicida Highlights a Fish Pathogen Adapted to Fluctuating Environments.</title>
        <authorList>
            <person name="Xu F."/>
            <person name="Jerlstrom-Hultqvist J."/>
            <person name="Einarsson E."/>
            <person name="Astvaldsson A."/>
            <person name="Svard S.G."/>
            <person name="Andersson J.O."/>
        </authorList>
    </citation>
    <scope>NUCLEOTIDE SEQUENCE</scope>
    <source>
        <strain evidence="3">ATCC 50377</strain>
    </source>
</reference>
<evidence type="ECO:0000256" key="1">
    <source>
        <dbReference type="SAM" id="Coils"/>
    </source>
</evidence>
<evidence type="ECO:0000313" key="4">
    <source>
        <dbReference type="Proteomes" id="UP000018208"/>
    </source>
</evidence>
<keyword evidence="4" id="KW-1185">Reference proteome</keyword>
<organism evidence="2">
    <name type="scientific">Spironucleus salmonicida</name>
    <dbReference type="NCBI Taxonomy" id="348837"/>
    <lineage>
        <taxon>Eukaryota</taxon>
        <taxon>Metamonada</taxon>
        <taxon>Diplomonadida</taxon>
        <taxon>Hexamitidae</taxon>
        <taxon>Hexamitinae</taxon>
        <taxon>Spironucleus</taxon>
    </lineage>
</organism>
<evidence type="ECO:0000313" key="3">
    <source>
        <dbReference type="EMBL" id="KAH0569921.1"/>
    </source>
</evidence>
<dbReference type="Proteomes" id="UP000018208">
    <property type="component" value="Unassembled WGS sequence"/>
</dbReference>